<dbReference type="Gene3D" id="3.40.50.2000">
    <property type="entry name" value="Glycogen Phosphorylase B"/>
    <property type="match status" value="2"/>
</dbReference>
<dbReference type="EC" id="2.4.1.-" evidence="5"/>
<comment type="function">
    <text evidence="3">May glycosylate diterpenes or flavonols in leaves.</text>
</comment>
<evidence type="ECO:0000313" key="8">
    <source>
        <dbReference type="Proteomes" id="UP001229421"/>
    </source>
</evidence>
<dbReference type="InterPro" id="IPR002213">
    <property type="entry name" value="UDP_glucos_trans"/>
</dbReference>
<evidence type="ECO:0000313" key="7">
    <source>
        <dbReference type="EMBL" id="KAK1418863.1"/>
    </source>
</evidence>
<evidence type="ECO:0000256" key="2">
    <source>
        <dbReference type="ARBA" id="ARBA00022679"/>
    </source>
</evidence>
<feature type="region of interest" description="Disordered" evidence="6">
    <location>
        <begin position="1"/>
        <end position="20"/>
    </location>
</feature>
<dbReference type="EMBL" id="JAUHHV010000007">
    <property type="protein sequence ID" value="KAK1418863.1"/>
    <property type="molecule type" value="Genomic_DNA"/>
</dbReference>
<dbReference type="InterPro" id="IPR050481">
    <property type="entry name" value="UDP-glycosyltransf_plant"/>
</dbReference>
<evidence type="ECO:0000256" key="4">
    <source>
        <dbReference type="RuleBase" id="RU003718"/>
    </source>
</evidence>
<dbReference type="SUPFAM" id="SSF53756">
    <property type="entry name" value="UDP-Glycosyltransferase/glycogen phosphorylase"/>
    <property type="match status" value="1"/>
</dbReference>
<keyword evidence="8" id="KW-1185">Reference proteome</keyword>
<dbReference type="GO" id="GO:0035251">
    <property type="term" value="F:UDP-glucosyltransferase activity"/>
    <property type="evidence" value="ECO:0007669"/>
    <property type="project" value="InterPro"/>
</dbReference>
<reference evidence="7" key="1">
    <citation type="journal article" date="2023" name="bioRxiv">
        <title>Improved chromosome-level genome assembly for marigold (Tagetes erecta).</title>
        <authorList>
            <person name="Jiang F."/>
            <person name="Yuan L."/>
            <person name="Wang S."/>
            <person name="Wang H."/>
            <person name="Xu D."/>
            <person name="Wang A."/>
            <person name="Fan W."/>
        </authorList>
    </citation>
    <scope>NUCLEOTIDE SEQUENCE</scope>
    <source>
        <strain evidence="7">WSJ</strain>
        <tissue evidence="7">Leaf</tissue>
    </source>
</reference>
<accession>A0AAD8NS41</accession>
<organism evidence="7 8">
    <name type="scientific">Tagetes erecta</name>
    <name type="common">African marigold</name>
    <dbReference type="NCBI Taxonomy" id="13708"/>
    <lineage>
        <taxon>Eukaryota</taxon>
        <taxon>Viridiplantae</taxon>
        <taxon>Streptophyta</taxon>
        <taxon>Embryophyta</taxon>
        <taxon>Tracheophyta</taxon>
        <taxon>Spermatophyta</taxon>
        <taxon>Magnoliopsida</taxon>
        <taxon>eudicotyledons</taxon>
        <taxon>Gunneridae</taxon>
        <taxon>Pentapetalae</taxon>
        <taxon>asterids</taxon>
        <taxon>campanulids</taxon>
        <taxon>Asterales</taxon>
        <taxon>Asteraceae</taxon>
        <taxon>Asteroideae</taxon>
        <taxon>Heliantheae alliance</taxon>
        <taxon>Tageteae</taxon>
        <taxon>Tagetes</taxon>
    </lineage>
</organism>
<dbReference type="AlphaFoldDB" id="A0AAD8NS41"/>
<name>A0AAD8NS41_TARER</name>
<evidence type="ECO:0000256" key="5">
    <source>
        <dbReference type="RuleBase" id="RU362057"/>
    </source>
</evidence>
<keyword evidence="4" id="KW-0328">Glycosyltransferase</keyword>
<dbReference type="PANTHER" id="PTHR48048">
    <property type="entry name" value="GLYCOSYLTRANSFERASE"/>
    <property type="match status" value="1"/>
</dbReference>
<evidence type="ECO:0000256" key="6">
    <source>
        <dbReference type="SAM" id="MobiDB-lite"/>
    </source>
</evidence>
<dbReference type="PANTHER" id="PTHR48048:SF45">
    <property type="entry name" value="GLYCOSYLTRANSFERASE"/>
    <property type="match status" value="1"/>
</dbReference>
<dbReference type="Proteomes" id="UP001229421">
    <property type="component" value="Unassembled WGS sequence"/>
</dbReference>
<proteinExistence type="inferred from homology"/>
<keyword evidence="2 4" id="KW-0808">Transferase</keyword>
<protein>
    <recommendedName>
        <fullName evidence="5">Glycosyltransferase</fullName>
        <ecNumber evidence="5">2.4.1.-</ecNumber>
    </recommendedName>
</protein>
<evidence type="ECO:0000256" key="1">
    <source>
        <dbReference type="ARBA" id="ARBA00009995"/>
    </source>
</evidence>
<dbReference type="PROSITE" id="PS00375">
    <property type="entry name" value="UDPGT"/>
    <property type="match status" value="1"/>
</dbReference>
<comment type="similarity">
    <text evidence="1 4">Belongs to the UDP-glycosyltransferase family.</text>
</comment>
<dbReference type="Pfam" id="PF00201">
    <property type="entry name" value="UDPGT"/>
    <property type="match status" value="1"/>
</dbReference>
<dbReference type="CDD" id="cd03784">
    <property type="entry name" value="GT1_Gtf-like"/>
    <property type="match status" value="1"/>
</dbReference>
<evidence type="ECO:0000256" key="3">
    <source>
        <dbReference type="ARBA" id="ARBA00053747"/>
    </source>
</evidence>
<dbReference type="FunFam" id="3.40.50.2000:FF:000056">
    <property type="entry name" value="Glycosyltransferase"/>
    <property type="match status" value="1"/>
</dbReference>
<comment type="caution">
    <text evidence="7">The sequence shown here is derived from an EMBL/GenBank/DDBJ whole genome shotgun (WGS) entry which is preliminary data.</text>
</comment>
<sequence length="509" mass="56289">MNEENISGLQTNHSQTKPKQNMANRVAKLIFIPAPGVGHVMSTIEITKLLVSRDQRLSITILVIKPPNSTPGSSINAYIESLAKNTIDRISFIELPQDEPSSTPHPNPALFMFDEFIPSHCKHVRNVVADMTKQPGSGQIVGFVIDMFCACMVDVVNEFNVPTYMFFTSGAAFLGFMFHIQTLCDDMNKDVVELSKSDTEISVPTFVKSLPTKLFWILVQTQEGLDFVLRSVRKLRGIKGIMVNTFLELETHAVESLSTDTSVPPVYPVGPILNLEAGSSGGKKLDDEVISWLDSQPPSSVVFLCFGSMGSFDEAQVKEIAHGLEQSGHRFLWSLRRPPSGQALLPGDYEDPSVVLPEGFMERTHEIGKVIGWAPQVVLLAHPAVGGFVSHCGWNSLLESLWFGVPLATWPMYAEQQMNAFEMVMELGLAVEITLDYKKDVFNPNANTNTVVNVTSKEIERGIRGVMEDNEIRTKVKEMSAKSRSALAEGGSSYEYLGRLVQEFVKNIS</sequence>
<gene>
    <name evidence="7" type="ORF">QVD17_28011</name>
</gene>
<dbReference type="InterPro" id="IPR035595">
    <property type="entry name" value="UDP_glycos_trans_CS"/>
</dbReference>